<protein>
    <submittedName>
        <fullName evidence="1">Uncharacterized protein</fullName>
    </submittedName>
</protein>
<dbReference type="EMBL" id="FMJC01000002">
    <property type="protein sequence ID" value="SCM73222.1"/>
    <property type="molecule type" value="Genomic_DNA"/>
</dbReference>
<sequence>MDSEGILNACTTNVRITRASSKATKRASPYSRHRGFLGGADLKSVVIGCCSLFFLALGPNYMQAAKYALMRAQRQGGVKLNLLWNIYSLRPPAQKTRPRSIRGLEHMRWTLRKHRLEHFNFEKV</sequence>
<reference evidence="1" key="1">
    <citation type="submission" date="2016-08" db="EMBL/GenBank/DDBJ databases">
        <authorList>
            <person name="Seilhamer J.J."/>
        </authorList>
    </citation>
    <scope>NUCLEOTIDE SEQUENCE</scope>
    <source>
        <strain evidence="1">86-1</strain>
    </source>
</reference>
<gene>
    <name evidence="1" type="ORF">KL86DES1_21148</name>
</gene>
<proteinExistence type="predicted"/>
<evidence type="ECO:0000313" key="1">
    <source>
        <dbReference type="EMBL" id="SCM73222.1"/>
    </source>
</evidence>
<accession>A0A212L6L6</accession>
<organism evidence="1">
    <name type="scientific">uncultured Desulfovibrio sp</name>
    <dbReference type="NCBI Taxonomy" id="167968"/>
    <lineage>
        <taxon>Bacteria</taxon>
        <taxon>Pseudomonadati</taxon>
        <taxon>Thermodesulfobacteriota</taxon>
        <taxon>Desulfovibrionia</taxon>
        <taxon>Desulfovibrionales</taxon>
        <taxon>Desulfovibrionaceae</taxon>
        <taxon>Desulfovibrio</taxon>
        <taxon>environmental samples</taxon>
    </lineage>
</organism>
<dbReference type="AlphaFoldDB" id="A0A212L6L6"/>
<name>A0A212L6L6_9BACT</name>